<dbReference type="GO" id="GO:0044550">
    <property type="term" value="P:secondary metabolite biosynthetic process"/>
    <property type="evidence" value="ECO:0007669"/>
    <property type="project" value="UniProtKB-ARBA"/>
</dbReference>
<dbReference type="HOGENOM" id="CLU_329456_0_0_1"/>
<dbReference type="OrthoDB" id="329835at2759"/>
<dbReference type="PANTHER" id="PTHR43775:SF37">
    <property type="entry name" value="SI:DKEY-61P9.11"/>
    <property type="match status" value="1"/>
</dbReference>
<dbReference type="Pfam" id="PF00550">
    <property type="entry name" value="PP-binding"/>
    <property type="match status" value="1"/>
</dbReference>
<dbReference type="AlphaFoldDB" id="B6H9L4"/>
<keyword evidence="5" id="KW-1185">Reference proteome</keyword>
<dbReference type="InterPro" id="IPR020806">
    <property type="entry name" value="PKS_PP-bd"/>
</dbReference>
<dbReference type="PANTHER" id="PTHR43775">
    <property type="entry name" value="FATTY ACID SYNTHASE"/>
    <property type="match status" value="1"/>
</dbReference>
<dbReference type="eggNOG" id="KOG1202">
    <property type="taxonomic scope" value="Eukaryota"/>
</dbReference>
<dbReference type="STRING" id="500485.B6H9L4"/>
<dbReference type="GO" id="GO:0004312">
    <property type="term" value="F:fatty acid synthase activity"/>
    <property type="evidence" value="ECO:0007669"/>
    <property type="project" value="TreeGrafter"/>
</dbReference>
<feature type="domain" description="Carrier" evidence="3">
    <location>
        <begin position="145"/>
        <end position="225"/>
    </location>
</feature>
<name>B6H9L4_PENRW</name>
<dbReference type="InterPro" id="IPR036291">
    <property type="entry name" value="NAD(P)-bd_dom_sf"/>
</dbReference>
<dbReference type="GO" id="GO:0006633">
    <property type="term" value="P:fatty acid biosynthetic process"/>
    <property type="evidence" value="ECO:0007669"/>
    <property type="project" value="TreeGrafter"/>
</dbReference>
<accession>B6H9L4</accession>
<dbReference type="Gene3D" id="3.40.50.720">
    <property type="entry name" value="NAD(P)-binding Rossmann-like Domain"/>
    <property type="match status" value="1"/>
</dbReference>
<dbReference type="SMART" id="SM00823">
    <property type="entry name" value="PKS_PP"/>
    <property type="match status" value="1"/>
</dbReference>
<dbReference type="InterPro" id="IPR036736">
    <property type="entry name" value="ACP-like_sf"/>
</dbReference>
<dbReference type="PROSITE" id="PS50075">
    <property type="entry name" value="CARRIER"/>
    <property type="match status" value="1"/>
</dbReference>
<dbReference type="EMBL" id="AM920431">
    <property type="protein sequence ID" value="CAP93774.1"/>
    <property type="molecule type" value="Genomic_DNA"/>
</dbReference>
<dbReference type="SUPFAM" id="SSF51735">
    <property type="entry name" value="NAD(P)-binding Rossmann-fold domains"/>
    <property type="match status" value="1"/>
</dbReference>
<sequence>SVSGLVGQLGQPNYAAGNTFLDSFAAYRLQQGHPACSINLGPIEEMGYLANDDQGAMFLKPAGGYPSMRPATSNPAHRILQQTHCLNPSHTGQLVTAIMPGNTPFEPVHRFSALAGNNTTKTGGDVNAESKSKLILHKKGSASDTDHAILLAAAVELVNPVLMRSLGVAEPLDPTRPLSNYGVDSLVAVELRNWIRQQLEIEVSALEIVGARTLTALRETLLDKLAR</sequence>
<evidence type="ECO:0000259" key="3">
    <source>
        <dbReference type="PROSITE" id="PS50075"/>
    </source>
</evidence>
<dbReference type="InterPro" id="IPR013968">
    <property type="entry name" value="PKS_KR"/>
</dbReference>
<dbReference type="Proteomes" id="UP000000724">
    <property type="component" value="Contig Pc00c16"/>
</dbReference>
<dbReference type="OMA" id="ILQQTHC"/>
<dbReference type="GO" id="GO:0031177">
    <property type="term" value="F:phosphopantetheine binding"/>
    <property type="evidence" value="ECO:0007669"/>
    <property type="project" value="InterPro"/>
</dbReference>
<proteinExistence type="predicted"/>
<evidence type="ECO:0000256" key="1">
    <source>
        <dbReference type="ARBA" id="ARBA00022450"/>
    </source>
</evidence>
<keyword evidence="2" id="KW-0597">Phosphoprotein</keyword>
<gene>
    <name evidence="4" type="ORF">Pc16g11040</name>
    <name evidence="4" type="ORF">PCH_Pc16g11040</name>
</gene>
<keyword evidence="1" id="KW-0596">Phosphopantetheine</keyword>
<protein>
    <submittedName>
        <fullName evidence="4">Pc16g11040 protein</fullName>
    </submittedName>
</protein>
<dbReference type="InterPro" id="IPR009081">
    <property type="entry name" value="PP-bd_ACP"/>
</dbReference>
<evidence type="ECO:0000256" key="2">
    <source>
        <dbReference type="ARBA" id="ARBA00022553"/>
    </source>
</evidence>
<evidence type="ECO:0000313" key="5">
    <source>
        <dbReference type="Proteomes" id="UP000000724"/>
    </source>
</evidence>
<evidence type="ECO:0000313" key="4">
    <source>
        <dbReference type="EMBL" id="CAP93774.1"/>
    </source>
</evidence>
<dbReference type="GO" id="GO:0016874">
    <property type="term" value="F:ligase activity"/>
    <property type="evidence" value="ECO:0007669"/>
    <property type="project" value="UniProtKB-KW"/>
</dbReference>
<organism evidence="4 5">
    <name type="scientific">Penicillium rubens (strain ATCC 28089 / DSM 1075 / NRRL 1951 / Wisconsin 54-1255)</name>
    <name type="common">Penicillium chrysogenum</name>
    <dbReference type="NCBI Taxonomy" id="500485"/>
    <lineage>
        <taxon>Eukaryota</taxon>
        <taxon>Fungi</taxon>
        <taxon>Dikarya</taxon>
        <taxon>Ascomycota</taxon>
        <taxon>Pezizomycotina</taxon>
        <taxon>Eurotiomycetes</taxon>
        <taxon>Eurotiomycetidae</taxon>
        <taxon>Eurotiales</taxon>
        <taxon>Aspergillaceae</taxon>
        <taxon>Penicillium</taxon>
        <taxon>Penicillium chrysogenum species complex</taxon>
    </lineage>
</organism>
<reference evidence="4 5" key="1">
    <citation type="journal article" date="2008" name="Nat. Biotechnol.">
        <title>Genome sequencing and analysis of the filamentous fungus Penicillium chrysogenum.</title>
        <authorList>
            <person name="van den Berg M.A."/>
            <person name="Albang R."/>
            <person name="Albermann K."/>
            <person name="Badger J.H."/>
            <person name="Daran J.-M."/>
            <person name="Driessen A.J.M."/>
            <person name="Garcia-Estrada C."/>
            <person name="Fedorova N.D."/>
            <person name="Harris D.M."/>
            <person name="Heijne W.H.M."/>
            <person name="Joardar V.S."/>
            <person name="Kiel J.A.K.W."/>
            <person name="Kovalchuk A."/>
            <person name="Martin J.F."/>
            <person name="Nierman W.C."/>
            <person name="Nijland J.G."/>
            <person name="Pronk J.T."/>
            <person name="Roubos J.A."/>
            <person name="van der Klei I.J."/>
            <person name="van Peij N.N.M.E."/>
            <person name="Veenhuis M."/>
            <person name="von Doehren H."/>
            <person name="Wagner C."/>
            <person name="Wortman J.R."/>
            <person name="Bovenberg R.A.L."/>
        </authorList>
    </citation>
    <scope>NUCLEOTIDE SEQUENCE [LARGE SCALE GENOMIC DNA]</scope>
    <source>
        <strain evidence="5">ATCC 28089 / DSM 1075 / NRRL 1951 / Wisconsin 54-1255</strain>
    </source>
</reference>
<dbReference type="Gene3D" id="1.10.1200.10">
    <property type="entry name" value="ACP-like"/>
    <property type="match status" value="1"/>
</dbReference>
<dbReference type="InterPro" id="IPR050091">
    <property type="entry name" value="PKS_NRPS_Biosynth_Enz"/>
</dbReference>
<dbReference type="BioCyc" id="PCHR:PC16G11040-MONOMER"/>
<dbReference type="SUPFAM" id="SSF47336">
    <property type="entry name" value="ACP-like"/>
    <property type="match status" value="1"/>
</dbReference>
<dbReference type="Pfam" id="PF08659">
    <property type="entry name" value="KR"/>
    <property type="match status" value="1"/>
</dbReference>